<dbReference type="GO" id="GO:0005739">
    <property type="term" value="C:mitochondrion"/>
    <property type="evidence" value="ECO:0007669"/>
    <property type="project" value="UniProtKB-SubCell"/>
</dbReference>
<dbReference type="Proteomes" id="UP000014500">
    <property type="component" value="Unassembled WGS sequence"/>
</dbReference>
<sequence length="483" mass="56989">MLLVKLRRTCFVIKYSFVDAFRRSFLSDAFECREAWNRRLESPVINQVKFDNLYAELEIKFNAKKTVSAVDIDVFANKINNDEYLIELEELIHKFRRTPSTIHTFESTSHAVIRAFLDFGSTDNLMRMLDDRVNYGIFPDHFTYNLMMNKFLKAGNYRDAAKTATLLMIQEDYENSLTNILALYSCYMYVEKPEPKPWDPFAESAKDGEDDEDQWIRVKYLPLPYFDDHFDLRKENHLVGKTLVELSNNKVVDELALRHSFELLGLVMFEKFDRVKECVERIINSSDIQVYKKCVDKSLEFASAVTDEDAKKQVEQEITPLLQQLVQSGKLIDDDLKKLLENKVKVQVSSQQTQLIEKMTVTYDKWAGIRENEVKRQIAEHVKQERLTKIKEKLVELDKKEELLFFFENIEKHRLNIPPEEEDKMINEEGKLSAKALLDVPPEIEGKVGRYSSKIIEENEPWWRWKEYKKEKTSVEKSKNRRK</sequence>
<reference evidence="2" key="2">
    <citation type="submission" date="2015-02" db="UniProtKB">
        <authorList>
            <consortium name="EnsemblMetazoa"/>
        </authorList>
    </citation>
    <scope>IDENTIFICATION</scope>
</reference>
<evidence type="ECO:0008006" key="4">
    <source>
        <dbReference type="Google" id="ProtNLM"/>
    </source>
</evidence>
<organism evidence="2 3">
    <name type="scientific">Strigamia maritima</name>
    <name type="common">European centipede</name>
    <name type="synonym">Geophilus maritimus</name>
    <dbReference type="NCBI Taxonomy" id="126957"/>
    <lineage>
        <taxon>Eukaryota</taxon>
        <taxon>Metazoa</taxon>
        <taxon>Ecdysozoa</taxon>
        <taxon>Arthropoda</taxon>
        <taxon>Myriapoda</taxon>
        <taxon>Chilopoda</taxon>
        <taxon>Pleurostigmophora</taxon>
        <taxon>Geophilomorpha</taxon>
        <taxon>Linotaeniidae</taxon>
        <taxon>Strigamia</taxon>
    </lineage>
</organism>
<protein>
    <recommendedName>
        <fullName evidence="4">28S ribosomal protein S27, mitochondrial</fullName>
    </recommendedName>
</protein>
<dbReference type="PhylomeDB" id="T1IWR6"/>
<dbReference type="InterPro" id="IPR034913">
    <property type="entry name" value="mS27/PTCD2"/>
</dbReference>
<dbReference type="AlphaFoldDB" id="T1IWR6"/>
<dbReference type="EnsemblMetazoa" id="SMAR005641-RA">
    <property type="protein sequence ID" value="SMAR005641-PA"/>
    <property type="gene ID" value="SMAR005641"/>
</dbReference>
<dbReference type="EMBL" id="JH431629">
    <property type="status" value="NOT_ANNOTATED_CDS"/>
    <property type="molecule type" value="Genomic_DNA"/>
</dbReference>
<dbReference type="Gene3D" id="1.25.40.10">
    <property type="entry name" value="Tetratricopeptide repeat domain"/>
    <property type="match status" value="1"/>
</dbReference>
<dbReference type="STRING" id="126957.T1IWR6"/>
<name>T1IWR6_STRMM</name>
<proteinExistence type="predicted"/>
<dbReference type="PANTHER" id="PTHR21393">
    <property type="entry name" value="MITOCHONDRIAL 28S RIBOSOMAL PROTEIN S27"/>
    <property type="match status" value="1"/>
</dbReference>
<evidence type="ECO:0000256" key="1">
    <source>
        <dbReference type="ARBA" id="ARBA00004173"/>
    </source>
</evidence>
<dbReference type="PANTHER" id="PTHR21393:SF0">
    <property type="entry name" value="SMALL RIBOSOMAL SUBUNIT PROTEIN MS27"/>
    <property type="match status" value="1"/>
</dbReference>
<dbReference type="eggNOG" id="KOG4570">
    <property type="taxonomic scope" value="Eukaryota"/>
</dbReference>
<comment type="subcellular location">
    <subcellularLocation>
        <location evidence="1">Mitochondrion</location>
    </subcellularLocation>
</comment>
<dbReference type="InterPro" id="IPR011990">
    <property type="entry name" value="TPR-like_helical_dom_sf"/>
</dbReference>
<dbReference type="Pfam" id="PF10037">
    <property type="entry name" value="MRP-S27"/>
    <property type="match status" value="1"/>
</dbReference>
<dbReference type="InterPro" id="IPR019266">
    <property type="entry name" value="Ribosomal_mS27"/>
</dbReference>
<evidence type="ECO:0000313" key="3">
    <source>
        <dbReference type="Proteomes" id="UP000014500"/>
    </source>
</evidence>
<evidence type="ECO:0000313" key="2">
    <source>
        <dbReference type="EnsemblMetazoa" id="SMAR005641-PA"/>
    </source>
</evidence>
<dbReference type="HOGENOM" id="CLU_034411_0_0_1"/>
<dbReference type="OMA" id="KFLRNPY"/>
<keyword evidence="3" id="KW-1185">Reference proteome</keyword>
<reference evidence="3" key="1">
    <citation type="submission" date="2011-05" db="EMBL/GenBank/DDBJ databases">
        <authorList>
            <person name="Richards S.R."/>
            <person name="Qu J."/>
            <person name="Jiang H."/>
            <person name="Jhangiani S.N."/>
            <person name="Agravi P."/>
            <person name="Goodspeed R."/>
            <person name="Gross S."/>
            <person name="Mandapat C."/>
            <person name="Jackson L."/>
            <person name="Mathew T."/>
            <person name="Pu L."/>
            <person name="Thornton R."/>
            <person name="Saada N."/>
            <person name="Wilczek-Boney K.B."/>
            <person name="Lee S."/>
            <person name="Kovar C."/>
            <person name="Wu Y."/>
            <person name="Scherer S.E."/>
            <person name="Worley K.C."/>
            <person name="Muzny D.M."/>
            <person name="Gibbs R."/>
        </authorList>
    </citation>
    <scope>NUCLEOTIDE SEQUENCE</scope>
    <source>
        <strain evidence="3">Brora</strain>
    </source>
</reference>
<accession>T1IWR6</accession>